<dbReference type="Proteomes" id="UP000237344">
    <property type="component" value="Unassembled WGS sequence"/>
</dbReference>
<dbReference type="InterPro" id="IPR009297">
    <property type="entry name" value="DUF952"/>
</dbReference>
<evidence type="ECO:0000313" key="2">
    <source>
        <dbReference type="Proteomes" id="UP000237344"/>
    </source>
</evidence>
<keyword evidence="2" id="KW-1185">Reference proteome</keyword>
<dbReference type="OrthoDB" id="9799937at2"/>
<organism evidence="1 2">
    <name type="scientific">Novacetimonas maltaceti</name>
    <dbReference type="NCBI Taxonomy" id="1203393"/>
    <lineage>
        <taxon>Bacteria</taxon>
        <taxon>Pseudomonadati</taxon>
        <taxon>Pseudomonadota</taxon>
        <taxon>Alphaproteobacteria</taxon>
        <taxon>Acetobacterales</taxon>
        <taxon>Acetobacteraceae</taxon>
        <taxon>Novacetimonas</taxon>
    </lineage>
</organism>
<dbReference type="Gene3D" id="3.20.170.20">
    <property type="entry name" value="Protein of unknown function DUF952"/>
    <property type="match status" value="1"/>
</dbReference>
<dbReference type="SUPFAM" id="SSF56399">
    <property type="entry name" value="ADP-ribosylation"/>
    <property type="match status" value="1"/>
</dbReference>
<evidence type="ECO:0008006" key="3">
    <source>
        <dbReference type="Google" id="ProtNLM"/>
    </source>
</evidence>
<dbReference type="AlphaFoldDB" id="A0A2S3W2J7"/>
<dbReference type="PANTHER" id="PTHR34129">
    <property type="entry name" value="BLR1139 PROTEIN"/>
    <property type="match status" value="1"/>
</dbReference>
<comment type="caution">
    <text evidence="1">The sequence shown here is derived from an EMBL/GenBank/DDBJ whole genome shotgun (WGS) entry which is preliminary data.</text>
</comment>
<dbReference type="Pfam" id="PF06108">
    <property type="entry name" value="DUF952"/>
    <property type="match status" value="1"/>
</dbReference>
<proteinExistence type="predicted"/>
<sequence length="114" mass="12536">MTEQTVYKILTAPEYESLMRENVFAGSALDLADGFIHMSTAAQVTTTVDLYFKGQSGLMLAAIDRKSLGDALRWEPSRAGQLFPHLYGSLSPKAIMRIDPVTRNPDGTVRIMGD</sequence>
<dbReference type="RefSeq" id="WP_110094925.1">
    <property type="nucleotide sequence ID" value="NZ_NKUE01000012.1"/>
</dbReference>
<dbReference type="EMBL" id="POTC01000012">
    <property type="protein sequence ID" value="POF63057.1"/>
    <property type="molecule type" value="Genomic_DNA"/>
</dbReference>
<name>A0A2S3W2J7_9PROT</name>
<reference evidence="1 2" key="1">
    <citation type="submission" date="2018-01" db="EMBL/GenBank/DDBJ databases">
        <title>Draft Genome Sequence of Komagataeibacter maltaceti LMG 1529, a Vinegar Producing Acetic Acid Bacterium Isolated from Malt Vinegar Brewery Acetifiers.</title>
        <authorList>
            <person name="Zhang Q."/>
            <person name="Hollensteiner J."/>
            <person name="Poehlein A."/>
            <person name="Daniel R."/>
        </authorList>
    </citation>
    <scope>NUCLEOTIDE SEQUENCE [LARGE SCALE GENOMIC DNA]</scope>
    <source>
        <strain evidence="1 2">LMG 1529</strain>
    </source>
</reference>
<accession>A0A2S3W2J7</accession>
<protein>
    <recommendedName>
        <fullName evidence="3">DUF952 domain-containing protein</fullName>
    </recommendedName>
</protein>
<dbReference type="PANTHER" id="PTHR34129:SF1">
    <property type="entry name" value="DUF952 DOMAIN-CONTAINING PROTEIN"/>
    <property type="match status" value="1"/>
</dbReference>
<gene>
    <name evidence="1" type="ORF">KMAL_12950</name>
</gene>
<evidence type="ECO:0000313" key="1">
    <source>
        <dbReference type="EMBL" id="POF63057.1"/>
    </source>
</evidence>